<keyword evidence="4" id="KW-1185">Reference proteome</keyword>
<organism evidence="3 4">
    <name type="scientific">Pseudocohnilembus persalinus</name>
    <name type="common">Ciliate</name>
    <dbReference type="NCBI Taxonomy" id="266149"/>
    <lineage>
        <taxon>Eukaryota</taxon>
        <taxon>Sar</taxon>
        <taxon>Alveolata</taxon>
        <taxon>Ciliophora</taxon>
        <taxon>Intramacronucleata</taxon>
        <taxon>Oligohymenophorea</taxon>
        <taxon>Scuticociliatia</taxon>
        <taxon>Philasterida</taxon>
        <taxon>Pseudocohnilembidae</taxon>
        <taxon>Pseudocohnilembus</taxon>
    </lineage>
</organism>
<feature type="coiled-coil region" evidence="1">
    <location>
        <begin position="199"/>
        <end position="230"/>
    </location>
</feature>
<keyword evidence="1" id="KW-0175">Coiled coil</keyword>
<name>A0A0V0QDA4_PSEPJ</name>
<dbReference type="AlphaFoldDB" id="A0A0V0QDA4"/>
<dbReference type="Proteomes" id="UP000054937">
    <property type="component" value="Unassembled WGS sequence"/>
</dbReference>
<feature type="region of interest" description="Disordered" evidence="2">
    <location>
        <begin position="109"/>
        <end position="156"/>
    </location>
</feature>
<dbReference type="OrthoDB" id="289681at2759"/>
<reference evidence="3 4" key="1">
    <citation type="journal article" date="2015" name="Sci. Rep.">
        <title>Genome of the facultative scuticociliatosis pathogen Pseudocohnilembus persalinus provides insight into its virulence through horizontal gene transfer.</title>
        <authorList>
            <person name="Xiong J."/>
            <person name="Wang G."/>
            <person name="Cheng J."/>
            <person name="Tian M."/>
            <person name="Pan X."/>
            <person name="Warren A."/>
            <person name="Jiang C."/>
            <person name="Yuan D."/>
            <person name="Miao W."/>
        </authorList>
    </citation>
    <scope>NUCLEOTIDE SEQUENCE [LARGE SCALE GENOMIC DNA]</scope>
    <source>
        <strain evidence="3">36N120E</strain>
    </source>
</reference>
<feature type="compositionally biased region" description="Polar residues" evidence="2">
    <location>
        <begin position="138"/>
        <end position="152"/>
    </location>
</feature>
<protein>
    <submittedName>
        <fullName evidence="3">Uncharacterized protein</fullName>
    </submittedName>
</protein>
<proteinExistence type="predicted"/>
<evidence type="ECO:0000256" key="1">
    <source>
        <dbReference type="SAM" id="Coils"/>
    </source>
</evidence>
<gene>
    <name evidence="3" type="ORF">PPERSA_10669</name>
</gene>
<dbReference type="InParanoid" id="A0A0V0QDA4"/>
<dbReference type="EMBL" id="LDAU01000194">
    <property type="protein sequence ID" value="KRX00170.1"/>
    <property type="molecule type" value="Genomic_DNA"/>
</dbReference>
<sequence>MIDKRQLYVGKVDSESLGLKHYLGHTKNLPKADSGLAISKSSLALNKLQDKIGEVSKIRRKIEELKVSKVREEIVMMLCPHIGKGQRDLTNLKKFLDDLKAREELEKLQEQDQLEESEDQQSQLQNQQINQGENQNKDNSQFLYKNSSNSQYNKKEVDDQILSQDEQITQNMSRLNTLQQLQQQKMGSKKDQNEKKVRVQVATDKNEFLSENQKKLKQDKEQKAKLMQDQKKYFLEEHQDLAKSVFGIKQRDSGFTSYNSIQNQ</sequence>
<comment type="caution">
    <text evidence="3">The sequence shown here is derived from an EMBL/GenBank/DDBJ whole genome shotgun (WGS) entry which is preliminary data.</text>
</comment>
<evidence type="ECO:0000313" key="4">
    <source>
        <dbReference type="Proteomes" id="UP000054937"/>
    </source>
</evidence>
<evidence type="ECO:0000256" key="2">
    <source>
        <dbReference type="SAM" id="MobiDB-lite"/>
    </source>
</evidence>
<feature type="compositionally biased region" description="Low complexity" evidence="2">
    <location>
        <begin position="120"/>
        <end position="134"/>
    </location>
</feature>
<evidence type="ECO:0000313" key="3">
    <source>
        <dbReference type="EMBL" id="KRX00170.1"/>
    </source>
</evidence>
<accession>A0A0V0QDA4</accession>